<dbReference type="AlphaFoldDB" id="A0A915E2U1"/>
<accession>A0A915E2U1</accession>
<reference evidence="3" key="1">
    <citation type="submission" date="2022-11" db="UniProtKB">
        <authorList>
            <consortium name="WormBaseParasite"/>
        </authorList>
    </citation>
    <scope>IDENTIFICATION</scope>
</reference>
<dbReference type="Proteomes" id="UP000887574">
    <property type="component" value="Unplaced"/>
</dbReference>
<dbReference type="WBParaSite" id="jg25255">
    <property type="protein sequence ID" value="jg25255"/>
    <property type="gene ID" value="jg25255"/>
</dbReference>
<evidence type="ECO:0000313" key="2">
    <source>
        <dbReference type="Proteomes" id="UP000887574"/>
    </source>
</evidence>
<feature type="region of interest" description="Disordered" evidence="1">
    <location>
        <begin position="31"/>
        <end position="53"/>
    </location>
</feature>
<keyword evidence="2" id="KW-1185">Reference proteome</keyword>
<organism evidence="2 3">
    <name type="scientific">Ditylenchus dipsaci</name>
    <dbReference type="NCBI Taxonomy" id="166011"/>
    <lineage>
        <taxon>Eukaryota</taxon>
        <taxon>Metazoa</taxon>
        <taxon>Ecdysozoa</taxon>
        <taxon>Nematoda</taxon>
        <taxon>Chromadorea</taxon>
        <taxon>Rhabditida</taxon>
        <taxon>Tylenchina</taxon>
        <taxon>Tylenchomorpha</taxon>
        <taxon>Sphaerularioidea</taxon>
        <taxon>Anguinidae</taxon>
        <taxon>Anguininae</taxon>
        <taxon>Ditylenchus</taxon>
    </lineage>
</organism>
<name>A0A915E2U1_9BILA</name>
<evidence type="ECO:0000256" key="1">
    <source>
        <dbReference type="SAM" id="MobiDB-lite"/>
    </source>
</evidence>
<feature type="compositionally biased region" description="Polar residues" evidence="1">
    <location>
        <begin position="42"/>
        <end position="53"/>
    </location>
</feature>
<sequence length="87" mass="9613">MLSNLPTSVDDFQAKEFSLKLERNSTAHRYNSSAASECGPITSRTHSVSSNPQITEDLLDADDLEVAMINESFEEQQKQSKFMAGSV</sequence>
<proteinExistence type="predicted"/>
<protein>
    <submittedName>
        <fullName evidence="3">Uncharacterized protein</fullName>
    </submittedName>
</protein>
<evidence type="ECO:0000313" key="3">
    <source>
        <dbReference type="WBParaSite" id="jg25255"/>
    </source>
</evidence>